<dbReference type="Proteomes" id="UP000289555">
    <property type="component" value="Chromosome"/>
</dbReference>
<proteinExistence type="predicted"/>
<dbReference type="Gene3D" id="2.130.10.120">
    <property type="entry name" value="Prolyl oligopeptidase, N-terminal domain"/>
    <property type="match status" value="1"/>
</dbReference>
<evidence type="ECO:0000313" key="1">
    <source>
        <dbReference type="EMBL" id="BBI51945.1"/>
    </source>
</evidence>
<protein>
    <submittedName>
        <fullName evidence="1">Uncharacterized protein</fullName>
    </submittedName>
</protein>
<sequence>MALVGEPRRPTGKRLLEAANQQQADWFAPLAPLEEALYQSHLSRRELAVTSLKTTLDHFTFWNETGADDDYPCWWRHPNHQPEQHECFF</sequence>
<reference evidence="2" key="1">
    <citation type="journal article" date="2019" name="Microbiol. Resour. Announc.">
        <title>Complete Genome Sequence of Halomonas olivaria, a Moderately Halophilic Bacterium Isolated from Olive Processing Effluents, Obtained by Nanopore Sequencing.</title>
        <authorList>
            <person name="Nagata S."/>
            <person name="Ii K.M."/>
            <person name="Tsukimi T."/>
            <person name="Miura M.C."/>
            <person name="Galipon J."/>
            <person name="Arakawa K."/>
        </authorList>
    </citation>
    <scope>NUCLEOTIDE SEQUENCE [LARGE SCALE GENOMIC DNA]</scope>
    <source>
        <strain evidence="2">TYRC17</strain>
    </source>
</reference>
<evidence type="ECO:0000313" key="2">
    <source>
        <dbReference type="Proteomes" id="UP000289555"/>
    </source>
</evidence>
<accession>A0ABM7GML8</accession>
<keyword evidence="2" id="KW-1185">Reference proteome</keyword>
<dbReference type="EMBL" id="AP019416">
    <property type="protein sequence ID" value="BBI51945.1"/>
    <property type="molecule type" value="Genomic_DNA"/>
</dbReference>
<dbReference type="InterPro" id="IPR029058">
    <property type="entry name" value="AB_hydrolase_fold"/>
</dbReference>
<dbReference type="Gene3D" id="3.40.50.1820">
    <property type="entry name" value="alpha/beta hydrolase"/>
    <property type="match status" value="1"/>
</dbReference>
<gene>
    <name evidence="1" type="ORF">HORIV_43660</name>
</gene>
<name>A0ABM7GML8_9GAMM</name>
<organism evidence="1 2">
    <name type="scientific">Vreelandella olivaria</name>
    <dbReference type="NCBI Taxonomy" id="390919"/>
    <lineage>
        <taxon>Bacteria</taxon>
        <taxon>Pseudomonadati</taxon>
        <taxon>Pseudomonadota</taxon>
        <taxon>Gammaproteobacteria</taxon>
        <taxon>Oceanospirillales</taxon>
        <taxon>Halomonadaceae</taxon>
        <taxon>Vreelandella</taxon>
    </lineage>
</organism>